<feature type="signal peptide" evidence="2">
    <location>
        <begin position="1"/>
        <end position="20"/>
    </location>
</feature>
<feature type="compositionally biased region" description="Pro residues" evidence="1">
    <location>
        <begin position="92"/>
        <end position="106"/>
    </location>
</feature>
<dbReference type="EMBL" id="JBCAWK010000003">
    <property type="protein sequence ID" value="KAK8864500.1"/>
    <property type="molecule type" value="Genomic_DNA"/>
</dbReference>
<feature type="region of interest" description="Disordered" evidence="1">
    <location>
        <begin position="36"/>
        <end position="106"/>
    </location>
</feature>
<name>A0AAW0Z313_9TREE</name>
<dbReference type="AlphaFoldDB" id="A0AAW0Z313"/>
<evidence type="ECO:0000259" key="3">
    <source>
        <dbReference type="Pfam" id="PF24855"/>
    </source>
</evidence>
<accession>A0AAW0Z313</accession>
<feature type="compositionally biased region" description="Low complexity" evidence="1">
    <location>
        <begin position="62"/>
        <end position="74"/>
    </location>
</feature>
<evidence type="ECO:0000313" key="4">
    <source>
        <dbReference type="EMBL" id="KAK8864500.1"/>
    </source>
</evidence>
<dbReference type="KEGG" id="kne:92179009"/>
<evidence type="ECO:0000256" key="1">
    <source>
        <dbReference type="SAM" id="MobiDB-lite"/>
    </source>
</evidence>
<feature type="domain" description="DUF7729" evidence="3">
    <location>
        <begin position="105"/>
        <end position="318"/>
    </location>
</feature>
<dbReference type="RefSeq" id="XP_066804796.1">
    <property type="nucleotide sequence ID" value="XM_066944873.1"/>
</dbReference>
<evidence type="ECO:0000256" key="2">
    <source>
        <dbReference type="SAM" id="SignalP"/>
    </source>
</evidence>
<dbReference type="GeneID" id="92179009"/>
<gene>
    <name evidence="4" type="ORF">IAR55_001750</name>
</gene>
<comment type="caution">
    <text evidence="4">The sequence shown here is derived from an EMBL/GenBank/DDBJ whole genome shotgun (WGS) entry which is preliminary data.</text>
</comment>
<keyword evidence="5" id="KW-1185">Reference proteome</keyword>
<feature type="chain" id="PRO_5043878209" description="DUF7729 domain-containing protein" evidence="2">
    <location>
        <begin position="21"/>
        <end position="352"/>
    </location>
</feature>
<protein>
    <recommendedName>
        <fullName evidence="3">DUF7729 domain-containing protein</fullName>
    </recommendedName>
</protein>
<sequence length="352" mass="37200">MRLGLLMLLGSVLTLGVCDAHGHGLRDRHRRVKATSRRNDYTLQALPPEKDSDLIPSLTKDSSASSTPTPTSTTVSFAPRALNSNSTTATLPPAPSLIPSSPPAPVPTPLDLSLSHALSSQCMVYLASLLSSASFLSCLPFSLLLTTSSAYSTLVTTALQSGNYSTLNDLMAYTSSPQPSPQQCSSYMTGVMSSLISKSNCGIDLNSGVNVAKEAKLGIGNYEVMRVAESLKDETDGNGVYCYLQALKEERPDDLYLWQLPGGISLPPSSTPTCSKCSAALLNTYTSYTSTTPTLNATIIDAAARRVNDVCGPSFVNFSATSAALTRIAPLRLSYLVWGLGLVGGMWTIGLL</sequence>
<reference evidence="4 5" key="1">
    <citation type="journal article" date="2024" name="bioRxiv">
        <title>Comparative genomics of Cryptococcus and Kwoniella reveals pathogenesis evolution and contrasting karyotype dynamics via intercentromeric recombination or chromosome fusion.</title>
        <authorList>
            <person name="Coelho M.A."/>
            <person name="David-Palma M."/>
            <person name="Shea T."/>
            <person name="Bowers K."/>
            <person name="McGinley-Smith S."/>
            <person name="Mohammad A.W."/>
            <person name="Gnirke A."/>
            <person name="Yurkov A.M."/>
            <person name="Nowrousian M."/>
            <person name="Sun S."/>
            <person name="Cuomo C.A."/>
            <person name="Heitman J."/>
        </authorList>
    </citation>
    <scope>NUCLEOTIDE SEQUENCE [LARGE SCALE GENOMIC DNA]</scope>
    <source>
        <strain evidence="4 5">CBS 13917</strain>
    </source>
</reference>
<dbReference type="PANTHER" id="PTHR39460">
    <property type="entry name" value="EXPRESSED PROTEIN"/>
    <property type="match status" value="1"/>
</dbReference>
<dbReference type="Pfam" id="PF24855">
    <property type="entry name" value="DUF7729"/>
    <property type="match status" value="1"/>
</dbReference>
<proteinExistence type="predicted"/>
<organism evidence="4 5">
    <name type="scientific">Kwoniella newhampshirensis</name>
    <dbReference type="NCBI Taxonomy" id="1651941"/>
    <lineage>
        <taxon>Eukaryota</taxon>
        <taxon>Fungi</taxon>
        <taxon>Dikarya</taxon>
        <taxon>Basidiomycota</taxon>
        <taxon>Agaricomycotina</taxon>
        <taxon>Tremellomycetes</taxon>
        <taxon>Tremellales</taxon>
        <taxon>Cryptococcaceae</taxon>
        <taxon>Kwoniella</taxon>
    </lineage>
</organism>
<keyword evidence="2" id="KW-0732">Signal</keyword>
<dbReference type="PANTHER" id="PTHR39460:SF1">
    <property type="entry name" value="C6 TRANSCRIPTION FACTOR"/>
    <property type="match status" value="1"/>
</dbReference>
<evidence type="ECO:0000313" key="5">
    <source>
        <dbReference type="Proteomes" id="UP001388673"/>
    </source>
</evidence>
<dbReference type="InterPro" id="IPR056146">
    <property type="entry name" value="DUF7729"/>
</dbReference>
<dbReference type="Proteomes" id="UP001388673">
    <property type="component" value="Unassembled WGS sequence"/>
</dbReference>